<dbReference type="InterPro" id="IPR050490">
    <property type="entry name" value="Bact_solute-bd_prot1"/>
</dbReference>
<dbReference type="PANTHER" id="PTHR43649:SF14">
    <property type="entry name" value="BLR3389 PROTEIN"/>
    <property type="match status" value="1"/>
</dbReference>
<dbReference type="Pfam" id="PF01547">
    <property type="entry name" value="SBP_bac_1"/>
    <property type="match status" value="1"/>
</dbReference>
<evidence type="ECO:0000313" key="2">
    <source>
        <dbReference type="EMBL" id="RLP75505.1"/>
    </source>
</evidence>
<keyword evidence="3" id="KW-1185">Reference proteome</keyword>
<dbReference type="AlphaFoldDB" id="A0A3L7A632"/>
<gene>
    <name evidence="2" type="ORF">D9V32_08460</name>
</gene>
<dbReference type="InterPro" id="IPR006059">
    <property type="entry name" value="SBP"/>
</dbReference>
<evidence type="ECO:0000256" key="1">
    <source>
        <dbReference type="SAM" id="SignalP"/>
    </source>
</evidence>
<dbReference type="EMBL" id="RCUX01000006">
    <property type="protein sequence ID" value="RLP75505.1"/>
    <property type="molecule type" value="Genomic_DNA"/>
</dbReference>
<dbReference type="PANTHER" id="PTHR43649">
    <property type="entry name" value="ARABINOSE-BINDING PROTEIN-RELATED"/>
    <property type="match status" value="1"/>
</dbReference>
<accession>A0A3L7A632</accession>
<dbReference type="Proteomes" id="UP000272503">
    <property type="component" value="Unassembled WGS sequence"/>
</dbReference>
<keyword evidence="1" id="KW-0732">Signal</keyword>
<dbReference type="RefSeq" id="WP_121648476.1">
    <property type="nucleotide sequence ID" value="NZ_RCUX01000006.1"/>
</dbReference>
<dbReference type="OrthoDB" id="2515046at2"/>
<name>A0A3L7A632_9MICO</name>
<feature type="signal peptide" evidence="1">
    <location>
        <begin position="1"/>
        <end position="30"/>
    </location>
</feature>
<feature type="chain" id="PRO_5018141922" evidence="1">
    <location>
        <begin position="31"/>
        <end position="454"/>
    </location>
</feature>
<sequence length="454" mass="49143">MKNSISSRMRTLGALALAGTLALTGCAAGAAGPGNGSASEQKYTEEDIQAALKKPTTITYWQWTPGIEKQAKLFQEKYPEITVNVVNVGQGPDEYAKLRTAIKAGKGAPDLAMIEYQFLDSFTVNGSLVDLTAFGAAESKDKYPEWLWSQVDRGKGIYGFPSNAGPMANLYRKDIYDAAGVTTPPATWTEFADAAAKIRETGSYIMTLPGNNAGQTIGYFWQAGAKPFGFDGDKTITVNLDSPEVQKVTDNFQDLLDKGLVDNSNDFTDSWFQGIANGKYASWLTAAWGPVFLDSGTAANTAGSWRVAPLPQWDASKPRSANWGGNGTSIVKGSANPLVAYAFARFLNEDPVSTKMLAFEQSQFPATIAQQEAPDFASNTVPFFGDQEINRVFLDSSAQIDTGFQWLPIMDFVFQSYNETYGKAIADGTNLRAGLTAWQKAIVEYATTQGFTVK</sequence>
<evidence type="ECO:0000313" key="3">
    <source>
        <dbReference type="Proteomes" id="UP000272503"/>
    </source>
</evidence>
<dbReference type="PROSITE" id="PS51257">
    <property type="entry name" value="PROKAR_LIPOPROTEIN"/>
    <property type="match status" value="1"/>
</dbReference>
<comment type="caution">
    <text evidence="2">The sequence shown here is derived from an EMBL/GenBank/DDBJ whole genome shotgun (WGS) entry which is preliminary data.</text>
</comment>
<proteinExistence type="predicted"/>
<organism evidence="2 3">
    <name type="scientific">Mycetocola tolaasinivorans</name>
    <dbReference type="NCBI Taxonomy" id="76635"/>
    <lineage>
        <taxon>Bacteria</taxon>
        <taxon>Bacillati</taxon>
        <taxon>Actinomycetota</taxon>
        <taxon>Actinomycetes</taxon>
        <taxon>Micrococcales</taxon>
        <taxon>Microbacteriaceae</taxon>
        <taxon>Mycetocola</taxon>
    </lineage>
</organism>
<dbReference type="Gene3D" id="3.40.190.10">
    <property type="entry name" value="Periplasmic binding protein-like II"/>
    <property type="match status" value="3"/>
</dbReference>
<reference evidence="2 3" key="1">
    <citation type="submission" date="2018-10" db="EMBL/GenBank/DDBJ databases">
        <authorList>
            <person name="Li J."/>
        </authorList>
    </citation>
    <scope>NUCLEOTIDE SEQUENCE [LARGE SCALE GENOMIC DNA]</scope>
    <source>
        <strain evidence="2 3">IF 016277</strain>
    </source>
</reference>
<dbReference type="SUPFAM" id="SSF53850">
    <property type="entry name" value="Periplasmic binding protein-like II"/>
    <property type="match status" value="1"/>
</dbReference>
<protein>
    <submittedName>
        <fullName evidence="2">Extracellular solute-binding protein</fullName>
    </submittedName>
</protein>